<dbReference type="InterPro" id="IPR001647">
    <property type="entry name" value="HTH_TetR"/>
</dbReference>
<dbReference type="PANTHER" id="PTHR30055:SF146">
    <property type="entry name" value="HTH-TYPE TRANSCRIPTIONAL DUAL REGULATOR CECR"/>
    <property type="match status" value="1"/>
</dbReference>
<evidence type="ECO:0000256" key="1">
    <source>
        <dbReference type="ARBA" id="ARBA00023015"/>
    </source>
</evidence>
<dbReference type="GO" id="GO:0003700">
    <property type="term" value="F:DNA-binding transcription factor activity"/>
    <property type="evidence" value="ECO:0007669"/>
    <property type="project" value="TreeGrafter"/>
</dbReference>
<dbReference type="Proteomes" id="UP000003704">
    <property type="component" value="Unassembled WGS sequence"/>
</dbReference>
<comment type="caution">
    <text evidence="6">The sequence shown here is derived from an EMBL/GenBank/DDBJ whole genome shotgun (WGS) entry which is preliminary data.</text>
</comment>
<evidence type="ECO:0000256" key="4">
    <source>
        <dbReference type="PROSITE-ProRule" id="PRU00335"/>
    </source>
</evidence>
<protein>
    <recommendedName>
        <fullName evidence="5">HTH tetR-type domain-containing protein</fullName>
    </recommendedName>
</protein>
<proteinExistence type="predicted"/>
<dbReference type="InterPro" id="IPR050109">
    <property type="entry name" value="HTH-type_TetR-like_transc_reg"/>
</dbReference>
<organism evidence="6 7">
    <name type="scientific">Hydrocarboniphaga effusa AP103</name>
    <dbReference type="NCBI Taxonomy" id="1172194"/>
    <lineage>
        <taxon>Bacteria</taxon>
        <taxon>Pseudomonadati</taxon>
        <taxon>Pseudomonadota</taxon>
        <taxon>Gammaproteobacteria</taxon>
        <taxon>Nevskiales</taxon>
        <taxon>Nevskiaceae</taxon>
        <taxon>Hydrocarboniphaga</taxon>
    </lineage>
</organism>
<dbReference type="Pfam" id="PF00440">
    <property type="entry name" value="TetR_N"/>
    <property type="match status" value="1"/>
</dbReference>
<dbReference type="PRINTS" id="PR00455">
    <property type="entry name" value="HTHTETR"/>
</dbReference>
<dbReference type="Pfam" id="PF14246">
    <property type="entry name" value="TetR_C_7"/>
    <property type="match status" value="1"/>
</dbReference>
<dbReference type="InterPro" id="IPR039536">
    <property type="entry name" value="TetR_C_Proteobacteria"/>
</dbReference>
<dbReference type="GO" id="GO:0000976">
    <property type="term" value="F:transcription cis-regulatory region binding"/>
    <property type="evidence" value="ECO:0007669"/>
    <property type="project" value="TreeGrafter"/>
</dbReference>
<dbReference type="PANTHER" id="PTHR30055">
    <property type="entry name" value="HTH-TYPE TRANSCRIPTIONAL REGULATOR RUTR"/>
    <property type="match status" value="1"/>
</dbReference>
<dbReference type="PROSITE" id="PS50977">
    <property type="entry name" value="HTH_TETR_2"/>
    <property type="match status" value="1"/>
</dbReference>
<keyword evidence="3" id="KW-0804">Transcription</keyword>
<evidence type="ECO:0000256" key="2">
    <source>
        <dbReference type="ARBA" id="ARBA00023125"/>
    </source>
</evidence>
<evidence type="ECO:0000313" key="7">
    <source>
        <dbReference type="Proteomes" id="UP000003704"/>
    </source>
</evidence>
<evidence type="ECO:0000256" key="3">
    <source>
        <dbReference type="ARBA" id="ARBA00023163"/>
    </source>
</evidence>
<reference evidence="6 7" key="1">
    <citation type="journal article" date="2012" name="J. Bacteriol.">
        <title>Genome Sequence of n-Alkane-Degrading Hydrocarboniphaga effusa Strain AP103T (ATCC BAA-332T).</title>
        <authorList>
            <person name="Chang H.K."/>
            <person name="Zylstra G.J."/>
            <person name="Chae J.C."/>
        </authorList>
    </citation>
    <scope>NUCLEOTIDE SEQUENCE [LARGE SCALE GENOMIC DNA]</scope>
    <source>
        <strain evidence="6 7">AP103</strain>
    </source>
</reference>
<dbReference type="SUPFAM" id="SSF46689">
    <property type="entry name" value="Homeodomain-like"/>
    <property type="match status" value="1"/>
</dbReference>
<evidence type="ECO:0000313" key="6">
    <source>
        <dbReference type="EMBL" id="EIT68704.1"/>
    </source>
</evidence>
<evidence type="ECO:0000259" key="5">
    <source>
        <dbReference type="PROSITE" id="PS50977"/>
    </source>
</evidence>
<sequence length="194" mass="21492">MLESAKTLFSRDGLESTSMEAIAKLAGVSKVTLYSHFVDKDELFREAVEQVCRAHTPDTHYEFAAGQNLRERFTMIAEGFFDLIIGEDSLQLTRLMASSPERHRKLSALFWQAGPEKTIALLAKMLVAATDSGELQVTNPAEAASQFFCLIKGPYHLQMLVGAIEAVPAAERRQHIDASVDVFLRAYSKAGGRR</sequence>
<dbReference type="FunFam" id="1.10.10.60:FF:000141">
    <property type="entry name" value="TetR family transcriptional regulator"/>
    <property type="match status" value="1"/>
</dbReference>
<dbReference type="InterPro" id="IPR036271">
    <property type="entry name" value="Tet_transcr_reg_TetR-rel_C_sf"/>
</dbReference>
<accession>I7ZA29</accession>
<dbReference type="SUPFAM" id="SSF48498">
    <property type="entry name" value="Tetracyclin repressor-like, C-terminal domain"/>
    <property type="match status" value="1"/>
</dbReference>
<dbReference type="STRING" id="1172194.WQQ_38990"/>
<feature type="DNA-binding region" description="H-T-H motif" evidence="4">
    <location>
        <begin position="18"/>
        <end position="37"/>
    </location>
</feature>
<dbReference type="EMBL" id="AKGD01000003">
    <property type="protein sequence ID" value="EIT68704.1"/>
    <property type="molecule type" value="Genomic_DNA"/>
</dbReference>
<gene>
    <name evidence="6" type="ORF">WQQ_38990</name>
</gene>
<name>I7ZA29_9GAMM</name>
<keyword evidence="2 4" id="KW-0238">DNA-binding</keyword>
<dbReference type="AlphaFoldDB" id="I7ZA29"/>
<dbReference type="Gene3D" id="1.10.10.60">
    <property type="entry name" value="Homeodomain-like"/>
    <property type="match status" value="1"/>
</dbReference>
<dbReference type="Gene3D" id="1.10.357.10">
    <property type="entry name" value="Tetracycline Repressor, domain 2"/>
    <property type="match status" value="1"/>
</dbReference>
<feature type="domain" description="HTH tetR-type" evidence="5">
    <location>
        <begin position="1"/>
        <end position="55"/>
    </location>
</feature>
<keyword evidence="7" id="KW-1185">Reference proteome</keyword>
<dbReference type="InterPro" id="IPR009057">
    <property type="entry name" value="Homeodomain-like_sf"/>
</dbReference>
<keyword evidence="1" id="KW-0805">Transcription regulation</keyword>